<evidence type="ECO:0000313" key="5">
    <source>
        <dbReference type="EMBL" id="MFC5909611.1"/>
    </source>
</evidence>
<evidence type="ECO:0000256" key="3">
    <source>
        <dbReference type="SAM" id="Phobius"/>
    </source>
</evidence>
<protein>
    <submittedName>
        <fullName evidence="5">DMT family transporter</fullName>
    </submittedName>
</protein>
<name>A0ABW1G705_9ACTN</name>
<feature type="compositionally biased region" description="Low complexity" evidence="2">
    <location>
        <begin position="1"/>
        <end position="13"/>
    </location>
</feature>
<dbReference type="Gene3D" id="1.10.3730.20">
    <property type="match status" value="1"/>
</dbReference>
<feature type="transmembrane region" description="Helical" evidence="3">
    <location>
        <begin position="139"/>
        <end position="160"/>
    </location>
</feature>
<feature type="transmembrane region" description="Helical" evidence="3">
    <location>
        <begin position="284"/>
        <end position="300"/>
    </location>
</feature>
<feature type="transmembrane region" description="Helical" evidence="3">
    <location>
        <begin position="54"/>
        <end position="71"/>
    </location>
</feature>
<dbReference type="PANTHER" id="PTHR12715">
    <property type="entry name" value="TRANSPORTER, DRUG/METABOLITE EXPORTER FAMILY"/>
    <property type="match status" value="1"/>
</dbReference>
<dbReference type="Pfam" id="PF00892">
    <property type="entry name" value="EamA"/>
    <property type="match status" value="2"/>
</dbReference>
<feature type="domain" description="EamA" evidence="4">
    <location>
        <begin position="26"/>
        <end position="155"/>
    </location>
</feature>
<feature type="transmembrane region" description="Helical" evidence="3">
    <location>
        <begin position="166"/>
        <end position="185"/>
    </location>
</feature>
<keyword evidence="6" id="KW-1185">Reference proteome</keyword>
<dbReference type="InterPro" id="IPR037185">
    <property type="entry name" value="EmrE-like"/>
</dbReference>
<reference evidence="6" key="1">
    <citation type="journal article" date="2019" name="Int. J. Syst. Evol. Microbiol.">
        <title>The Global Catalogue of Microorganisms (GCM) 10K type strain sequencing project: providing services to taxonomists for standard genome sequencing and annotation.</title>
        <authorList>
            <consortium name="The Broad Institute Genomics Platform"/>
            <consortium name="The Broad Institute Genome Sequencing Center for Infectious Disease"/>
            <person name="Wu L."/>
            <person name="Ma J."/>
        </authorList>
    </citation>
    <scope>NUCLEOTIDE SEQUENCE [LARGE SCALE GENOMIC DNA]</scope>
    <source>
        <strain evidence="6">JCM 4816</strain>
    </source>
</reference>
<evidence type="ECO:0000256" key="1">
    <source>
        <dbReference type="ARBA" id="ARBA00007362"/>
    </source>
</evidence>
<dbReference type="SUPFAM" id="SSF103481">
    <property type="entry name" value="Multidrug resistance efflux transporter EmrE"/>
    <property type="match status" value="2"/>
</dbReference>
<gene>
    <name evidence="5" type="ORF">ACFP3V_20635</name>
</gene>
<dbReference type="InterPro" id="IPR052756">
    <property type="entry name" value="Alkyne_AA_exporter"/>
</dbReference>
<feature type="transmembrane region" description="Helical" evidence="3">
    <location>
        <begin position="259"/>
        <end position="278"/>
    </location>
</feature>
<evidence type="ECO:0000256" key="2">
    <source>
        <dbReference type="SAM" id="MobiDB-lite"/>
    </source>
</evidence>
<accession>A0ABW1G705</accession>
<feature type="transmembrane region" description="Helical" evidence="3">
    <location>
        <begin position="229"/>
        <end position="252"/>
    </location>
</feature>
<keyword evidence="3" id="KW-1133">Transmembrane helix</keyword>
<dbReference type="PANTHER" id="PTHR12715:SF4">
    <property type="entry name" value="EAMA DOMAIN-CONTAINING PROTEIN"/>
    <property type="match status" value="1"/>
</dbReference>
<evidence type="ECO:0000313" key="6">
    <source>
        <dbReference type="Proteomes" id="UP001596174"/>
    </source>
</evidence>
<keyword evidence="3" id="KW-0472">Membrane</keyword>
<comment type="caution">
    <text evidence="5">The sequence shown here is derived from an EMBL/GenBank/DDBJ whole genome shotgun (WGS) entry which is preliminary data.</text>
</comment>
<feature type="transmembrane region" description="Helical" evidence="3">
    <location>
        <begin position="113"/>
        <end position="132"/>
    </location>
</feature>
<feature type="region of interest" description="Disordered" evidence="2">
    <location>
        <begin position="1"/>
        <end position="20"/>
    </location>
</feature>
<organism evidence="5 6">
    <name type="scientific">Streptacidiphilus monticola</name>
    <dbReference type="NCBI Taxonomy" id="2161674"/>
    <lineage>
        <taxon>Bacteria</taxon>
        <taxon>Bacillati</taxon>
        <taxon>Actinomycetota</taxon>
        <taxon>Actinomycetes</taxon>
        <taxon>Kitasatosporales</taxon>
        <taxon>Streptomycetaceae</taxon>
        <taxon>Streptacidiphilus</taxon>
    </lineage>
</organism>
<feature type="transmembrane region" description="Helical" evidence="3">
    <location>
        <begin position="197"/>
        <end position="217"/>
    </location>
</feature>
<keyword evidence="3" id="KW-0812">Transmembrane</keyword>
<feature type="transmembrane region" description="Helical" evidence="3">
    <location>
        <begin position="83"/>
        <end position="101"/>
    </location>
</feature>
<dbReference type="RefSeq" id="WP_380585560.1">
    <property type="nucleotide sequence ID" value="NZ_JBHSQJ010000084.1"/>
</dbReference>
<sequence length="303" mass="30873">MTTTNQPTASTSTPLPPARPARSAAVAAGVTVVLWASAFVGIRSAGHDLSPGPLALLRLAVATVVLGGLAVARRERLPAKGDWPRIVLVGLLWFGAYNVMLNAAERRVDAGTASMLVNVSPILIAVIAGVVLREGLSRWLLAGMVVSFGGVLVIGFGSGGGAHADWWGALLCFASAVAYSVALIVQKPVVGRVSALMATFLGCAVGMVACLPFAGRLAGELGHASGSSIAWAVYLGAAPTAIAFTTWAYALARTPAGKLGVTTYLVPPISILLGWLMLSEAPGWLSVLGGALCLGGVAVARRK</sequence>
<feature type="transmembrane region" description="Helical" evidence="3">
    <location>
        <begin position="24"/>
        <end position="42"/>
    </location>
</feature>
<proteinExistence type="inferred from homology"/>
<dbReference type="Proteomes" id="UP001596174">
    <property type="component" value="Unassembled WGS sequence"/>
</dbReference>
<evidence type="ECO:0000259" key="4">
    <source>
        <dbReference type="Pfam" id="PF00892"/>
    </source>
</evidence>
<comment type="similarity">
    <text evidence="1">Belongs to the EamA transporter family.</text>
</comment>
<feature type="domain" description="EamA" evidence="4">
    <location>
        <begin position="166"/>
        <end position="299"/>
    </location>
</feature>
<dbReference type="InterPro" id="IPR000620">
    <property type="entry name" value="EamA_dom"/>
</dbReference>
<dbReference type="EMBL" id="JBHSQJ010000084">
    <property type="protein sequence ID" value="MFC5909611.1"/>
    <property type="molecule type" value="Genomic_DNA"/>
</dbReference>